<comment type="caution">
    <text evidence="3">The sequence shown here is derived from an EMBL/GenBank/DDBJ whole genome shotgun (WGS) entry which is preliminary data.</text>
</comment>
<feature type="region of interest" description="Disordered" evidence="1">
    <location>
        <begin position="201"/>
        <end position="222"/>
    </location>
</feature>
<evidence type="ECO:0000259" key="2">
    <source>
        <dbReference type="Pfam" id="PF04233"/>
    </source>
</evidence>
<dbReference type="InterPro" id="IPR006528">
    <property type="entry name" value="Phage_head_morphogenesis_dom"/>
</dbReference>
<sequence length="407" mass="45107">MAKVSPLSLPPDQALRFFRDKITEGSFDHRDIFGGLHATYFTVAKAMELDVLEAIRTATDAAMAEGQTKERFAADLTPTLQKLGWWGAQVRVDPLDGQEKLVQLGSARRLATIYDTNLRTAYSAGRWERIQSRKDSRPWLRYVCVLDGRERPQHRAWHGTVLRVDDPWWRTHYPPCGWFCRCSVQQLSDDDLTRLGLEPSARAPDLKNQPWTNPRTGATVQLPDGIDPGFGHNVGLAADQAARVRLIEKLDATDPPLAAGVVGDGMKSVAFVDFLREGANRLGDWPVGVLAPGLAADAMALKVRVVRLSRDSADKQARNHKDIGAADYQGLAAVLRSDKTPLPANKPRHWALTGEHNGKIYKTIIKTARFGREAFLQSFHVIDAAELARIELRGWAAVDPGPEGMVM</sequence>
<proteinExistence type="predicted"/>
<dbReference type="Pfam" id="PF04233">
    <property type="entry name" value="Phage_Mu_F"/>
    <property type="match status" value="1"/>
</dbReference>
<dbReference type="OrthoDB" id="9813502at2"/>
<feature type="domain" description="Phage head morphogenesis" evidence="2">
    <location>
        <begin position="54"/>
        <end position="184"/>
    </location>
</feature>
<evidence type="ECO:0000313" key="4">
    <source>
        <dbReference type="Proteomes" id="UP000283458"/>
    </source>
</evidence>
<feature type="compositionally biased region" description="Polar residues" evidence="1">
    <location>
        <begin position="209"/>
        <end position="219"/>
    </location>
</feature>
<reference evidence="3 4" key="1">
    <citation type="submission" date="2018-09" db="EMBL/GenBank/DDBJ databases">
        <authorList>
            <person name="Zhu H."/>
        </authorList>
    </citation>
    <scope>NUCLEOTIDE SEQUENCE [LARGE SCALE GENOMIC DNA]</scope>
    <source>
        <strain evidence="3 4">K2W22B-5</strain>
    </source>
</reference>
<dbReference type="Proteomes" id="UP000283458">
    <property type="component" value="Unassembled WGS sequence"/>
</dbReference>
<dbReference type="AlphaFoldDB" id="A0A418W4J3"/>
<protein>
    <recommendedName>
        <fullName evidence="2">Phage head morphogenesis domain-containing protein</fullName>
    </recommendedName>
</protein>
<evidence type="ECO:0000256" key="1">
    <source>
        <dbReference type="SAM" id="MobiDB-lite"/>
    </source>
</evidence>
<name>A0A418W4J3_9PROT</name>
<dbReference type="EMBL" id="QYUL01000001">
    <property type="protein sequence ID" value="RJF84867.1"/>
    <property type="molecule type" value="Genomic_DNA"/>
</dbReference>
<keyword evidence="4" id="KW-1185">Reference proteome</keyword>
<accession>A0A418W4J3</accession>
<dbReference type="RefSeq" id="WP_119830500.1">
    <property type="nucleotide sequence ID" value="NZ_QYUL01000001.1"/>
</dbReference>
<organism evidence="3 4">
    <name type="scientific">Azospirillum cavernae</name>
    <dbReference type="NCBI Taxonomy" id="2320860"/>
    <lineage>
        <taxon>Bacteria</taxon>
        <taxon>Pseudomonadati</taxon>
        <taxon>Pseudomonadota</taxon>
        <taxon>Alphaproteobacteria</taxon>
        <taxon>Rhodospirillales</taxon>
        <taxon>Azospirillaceae</taxon>
        <taxon>Azospirillum</taxon>
    </lineage>
</organism>
<dbReference type="NCBIfam" id="TIGR01641">
    <property type="entry name" value="phageSPP1_gp7"/>
    <property type="match status" value="1"/>
</dbReference>
<gene>
    <name evidence="3" type="ORF">D3877_10340</name>
</gene>
<evidence type="ECO:0000313" key="3">
    <source>
        <dbReference type="EMBL" id="RJF84867.1"/>
    </source>
</evidence>